<evidence type="ECO:0000256" key="2">
    <source>
        <dbReference type="SAM" id="SignalP"/>
    </source>
</evidence>
<feature type="region of interest" description="Disordered" evidence="1">
    <location>
        <begin position="169"/>
        <end position="212"/>
    </location>
</feature>
<keyword evidence="2" id="KW-0732">Signal</keyword>
<comment type="caution">
    <text evidence="3">The sequence shown here is derived from an EMBL/GenBank/DDBJ whole genome shotgun (WGS) entry which is preliminary data.</text>
</comment>
<dbReference type="Proteomes" id="UP000541444">
    <property type="component" value="Unassembled WGS sequence"/>
</dbReference>
<feature type="chain" id="PRO_5029749520" evidence="2">
    <location>
        <begin position="18"/>
        <end position="212"/>
    </location>
</feature>
<evidence type="ECO:0000313" key="3">
    <source>
        <dbReference type="EMBL" id="KAF6147935.1"/>
    </source>
</evidence>
<evidence type="ECO:0000313" key="4">
    <source>
        <dbReference type="Proteomes" id="UP000541444"/>
    </source>
</evidence>
<accession>A0A7J7LZ93</accession>
<reference evidence="3 4" key="1">
    <citation type="journal article" date="2020" name="IScience">
        <title>Genome Sequencing of the Endangered Kingdonia uniflora (Circaeasteraceae, Ranunculales) Reveals Potential Mechanisms of Evolutionary Specialization.</title>
        <authorList>
            <person name="Sun Y."/>
            <person name="Deng T."/>
            <person name="Zhang A."/>
            <person name="Moore M.J."/>
            <person name="Landis J.B."/>
            <person name="Lin N."/>
            <person name="Zhang H."/>
            <person name="Zhang X."/>
            <person name="Huang J."/>
            <person name="Zhang X."/>
            <person name="Sun H."/>
            <person name="Wang H."/>
        </authorList>
    </citation>
    <scope>NUCLEOTIDE SEQUENCE [LARGE SCALE GENOMIC DNA]</scope>
    <source>
        <strain evidence="3">TB1705</strain>
        <tissue evidence="3">Leaf</tissue>
    </source>
</reference>
<feature type="signal peptide" evidence="2">
    <location>
        <begin position="1"/>
        <end position="17"/>
    </location>
</feature>
<gene>
    <name evidence="3" type="ORF">GIB67_038078</name>
</gene>
<dbReference type="AlphaFoldDB" id="A0A7J7LZ93"/>
<sequence>MRLPLVLVLDLVLQGRGSRVTRTPVGHPFEENDAHKIYQGLNDDNDFKYREAYKILARELRWANLRDDGLNHAVNVPKNVAKRTLDNSFIGNSVGSNYLSEEPDVPPTPQSAGPNSELDGLLYEGGSRPIGQKIFRKNLTTQKVLDGVVTSGSCIQTIMDELRLEKRQANEENDRRRAEANQRWQANMDLEQAKEDRKIMDKGPSNLSGPVL</sequence>
<protein>
    <submittedName>
        <fullName evidence="3">Uncharacterized protein</fullName>
    </submittedName>
</protein>
<feature type="compositionally biased region" description="Basic and acidic residues" evidence="1">
    <location>
        <begin position="169"/>
        <end position="180"/>
    </location>
</feature>
<dbReference type="EMBL" id="JACGCM010001864">
    <property type="protein sequence ID" value="KAF6147935.1"/>
    <property type="molecule type" value="Genomic_DNA"/>
</dbReference>
<evidence type="ECO:0000256" key="1">
    <source>
        <dbReference type="SAM" id="MobiDB-lite"/>
    </source>
</evidence>
<proteinExistence type="predicted"/>
<keyword evidence="4" id="KW-1185">Reference proteome</keyword>
<organism evidence="3 4">
    <name type="scientific">Kingdonia uniflora</name>
    <dbReference type="NCBI Taxonomy" id="39325"/>
    <lineage>
        <taxon>Eukaryota</taxon>
        <taxon>Viridiplantae</taxon>
        <taxon>Streptophyta</taxon>
        <taxon>Embryophyta</taxon>
        <taxon>Tracheophyta</taxon>
        <taxon>Spermatophyta</taxon>
        <taxon>Magnoliopsida</taxon>
        <taxon>Ranunculales</taxon>
        <taxon>Circaeasteraceae</taxon>
        <taxon>Kingdonia</taxon>
    </lineage>
</organism>
<name>A0A7J7LZ93_9MAGN</name>
<feature type="region of interest" description="Disordered" evidence="1">
    <location>
        <begin position="96"/>
        <end position="117"/>
    </location>
</feature>
<feature type="compositionally biased region" description="Basic and acidic residues" evidence="1">
    <location>
        <begin position="191"/>
        <end position="201"/>
    </location>
</feature>